<evidence type="ECO:0000256" key="1">
    <source>
        <dbReference type="ARBA" id="ARBA00004752"/>
    </source>
</evidence>
<dbReference type="GO" id="GO:0018104">
    <property type="term" value="P:peptidoglycan-protein cross-linking"/>
    <property type="evidence" value="ECO:0007669"/>
    <property type="project" value="TreeGrafter"/>
</dbReference>
<proteinExistence type="predicted"/>
<organism evidence="9 10">
    <name type="scientific">Eubacterium ruminantium</name>
    <dbReference type="NCBI Taxonomy" id="42322"/>
    <lineage>
        <taxon>Bacteria</taxon>
        <taxon>Bacillati</taxon>
        <taxon>Bacillota</taxon>
        <taxon>Clostridia</taxon>
        <taxon>Eubacteriales</taxon>
        <taxon>Eubacteriaceae</taxon>
        <taxon>Eubacterium</taxon>
    </lineage>
</organism>
<dbReference type="SUPFAM" id="SSF141523">
    <property type="entry name" value="L,D-transpeptidase catalytic domain-like"/>
    <property type="match status" value="1"/>
</dbReference>
<feature type="transmembrane region" description="Helical" evidence="7">
    <location>
        <begin position="30"/>
        <end position="50"/>
    </location>
</feature>
<sequence length="485" mass="55973">MKENDISEEVFVDNNAFIQHKNKKKTIRNIVIILAALFVTAYGVMVFLSYKYFAPGTRINGVDCAFKDKNEVVEKLDEKYKDYKLTLKFKNGESVIYPVNIDYKASFGEAVDSIKKKQNPFLWFIYIFSDDNEAEVHVEFDRDKLKKTLDDIPYLKEKNMIQPEEPKIIFNSGTQKAEIQDGDKGTLIDKDRAYKLCEERLNALDKTLDIYSTSCYIEPKFDENADQIKEAVEKVNSYISTKIKYDYGNTVVEVPAEEIFAMLTIDDIYDVQVSREKVYEYINALSRMYDTYGTDRVFRTHDGRRFITNSETYGFLLDKDAEADALYTDIVNREDVEREPELDNWAYSLDNQGDDIGNSYVEVNLSQQKVYLYKEGQLIFECDCVSGCVAEGHTTPGGLFDIDAVIYDTVLEGEDYSSPVKFWMPFNGGIGFHDATWRSEFGGNIYVNNGSHGCVNLPYDYAQILYENVEWGFPVICYWESELSY</sequence>
<protein>
    <submittedName>
        <fullName evidence="9">Putative peptidoglycan binding domain-containing protein</fullName>
    </submittedName>
</protein>
<dbReference type="UniPathway" id="UPA00219"/>
<dbReference type="PANTHER" id="PTHR30582:SF33">
    <property type="entry name" value="EXPORTED PROTEIN"/>
    <property type="match status" value="1"/>
</dbReference>
<dbReference type="AlphaFoldDB" id="A0A1T4PCP0"/>
<dbReference type="InterPro" id="IPR050979">
    <property type="entry name" value="LD-transpeptidase"/>
</dbReference>
<dbReference type="InterPro" id="IPR038063">
    <property type="entry name" value="Transpep_catalytic_dom"/>
</dbReference>
<name>A0A1T4PCP0_9FIRM</name>
<dbReference type="PROSITE" id="PS52029">
    <property type="entry name" value="LD_TPASE"/>
    <property type="match status" value="1"/>
</dbReference>
<dbReference type="InterPro" id="IPR005490">
    <property type="entry name" value="LD_TPept_cat_dom"/>
</dbReference>
<feature type="active site" description="Proton donor/acceptor" evidence="6">
    <location>
        <position position="433"/>
    </location>
</feature>
<evidence type="ECO:0000256" key="3">
    <source>
        <dbReference type="ARBA" id="ARBA00022960"/>
    </source>
</evidence>
<keyword evidence="3 6" id="KW-0133">Cell shape</keyword>
<evidence type="ECO:0000256" key="5">
    <source>
        <dbReference type="ARBA" id="ARBA00023316"/>
    </source>
</evidence>
<reference evidence="9 10" key="1">
    <citation type="submission" date="2017-02" db="EMBL/GenBank/DDBJ databases">
        <authorList>
            <person name="Peterson S.W."/>
        </authorList>
    </citation>
    <scope>NUCLEOTIDE SEQUENCE [LARGE SCALE GENOMIC DNA]</scope>
    <source>
        <strain evidence="9 10">ATCC 17233</strain>
    </source>
</reference>
<dbReference type="SUPFAM" id="SSF143985">
    <property type="entry name" value="L,D-transpeptidase pre-catalytic domain-like"/>
    <property type="match status" value="1"/>
</dbReference>
<keyword evidence="4 6" id="KW-0573">Peptidoglycan synthesis</keyword>
<dbReference type="Pfam" id="PF12229">
    <property type="entry name" value="PG_binding_4"/>
    <property type="match status" value="1"/>
</dbReference>
<evidence type="ECO:0000256" key="6">
    <source>
        <dbReference type="PROSITE-ProRule" id="PRU01373"/>
    </source>
</evidence>
<keyword evidence="7" id="KW-0472">Membrane</keyword>
<dbReference type="Proteomes" id="UP000189857">
    <property type="component" value="Unassembled WGS sequence"/>
</dbReference>
<dbReference type="GO" id="GO:0005576">
    <property type="term" value="C:extracellular region"/>
    <property type="evidence" value="ECO:0007669"/>
    <property type="project" value="TreeGrafter"/>
</dbReference>
<evidence type="ECO:0000313" key="10">
    <source>
        <dbReference type="Proteomes" id="UP000189857"/>
    </source>
</evidence>
<keyword evidence="7" id="KW-0812">Transmembrane</keyword>
<evidence type="ECO:0000256" key="2">
    <source>
        <dbReference type="ARBA" id="ARBA00022679"/>
    </source>
</evidence>
<dbReference type="EMBL" id="FUXA01000011">
    <property type="protein sequence ID" value="SJZ89320.1"/>
    <property type="molecule type" value="Genomic_DNA"/>
</dbReference>
<dbReference type="Pfam" id="PF03734">
    <property type="entry name" value="YkuD"/>
    <property type="match status" value="1"/>
</dbReference>
<keyword evidence="5 6" id="KW-0961">Cell wall biogenesis/degradation</keyword>
<keyword evidence="7" id="KW-1133">Transmembrane helix</keyword>
<comment type="pathway">
    <text evidence="1 6">Cell wall biogenesis; peptidoglycan biosynthesis.</text>
</comment>
<dbReference type="GO" id="GO:0016740">
    <property type="term" value="F:transferase activity"/>
    <property type="evidence" value="ECO:0007669"/>
    <property type="project" value="UniProtKB-KW"/>
</dbReference>
<evidence type="ECO:0000313" key="9">
    <source>
        <dbReference type="EMBL" id="SJZ89320.1"/>
    </source>
</evidence>
<dbReference type="Gene3D" id="2.40.440.10">
    <property type="entry name" value="L,D-transpeptidase catalytic domain-like"/>
    <property type="match status" value="1"/>
</dbReference>
<dbReference type="GO" id="GO:0071555">
    <property type="term" value="P:cell wall organization"/>
    <property type="evidence" value="ECO:0007669"/>
    <property type="project" value="UniProtKB-UniRule"/>
</dbReference>
<gene>
    <name evidence="9" type="ORF">SAMN02745110_01948</name>
</gene>
<accession>A0A1T4PCP0</accession>
<keyword evidence="10" id="KW-1185">Reference proteome</keyword>
<dbReference type="InterPro" id="IPR022029">
    <property type="entry name" value="YoaR-like_PG-bd"/>
</dbReference>
<dbReference type="PANTHER" id="PTHR30582">
    <property type="entry name" value="L,D-TRANSPEPTIDASE"/>
    <property type="match status" value="1"/>
</dbReference>
<keyword evidence="2" id="KW-0808">Transferase</keyword>
<evidence type="ECO:0000256" key="4">
    <source>
        <dbReference type="ARBA" id="ARBA00022984"/>
    </source>
</evidence>
<evidence type="ECO:0000259" key="8">
    <source>
        <dbReference type="PROSITE" id="PS52029"/>
    </source>
</evidence>
<dbReference type="InterPro" id="IPR038054">
    <property type="entry name" value="LD_TPept-like_central_sf"/>
</dbReference>
<feature type="active site" description="Nucleophile" evidence="6">
    <location>
        <position position="454"/>
    </location>
</feature>
<dbReference type="GO" id="GO:0071972">
    <property type="term" value="F:peptidoglycan L,D-transpeptidase activity"/>
    <property type="evidence" value="ECO:0007669"/>
    <property type="project" value="TreeGrafter"/>
</dbReference>
<evidence type="ECO:0000256" key="7">
    <source>
        <dbReference type="SAM" id="Phobius"/>
    </source>
</evidence>
<dbReference type="RefSeq" id="WP_159444141.1">
    <property type="nucleotide sequence ID" value="NZ_FMTO01000010.1"/>
</dbReference>
<feature type="domain" description="L,D-TPase catalytic" evidence="8">
    <location>
        <begin position="359"/>
        <end position="478"/>
    </location>
</feature>
<dbReference type="GO" id="GO:0008360">
    <property type="term" value="P:regulation of cell shape"/>
    <property type="evidence" value="ECO:0007669"/>
    <property type="project" value="UniProtKB-UniRule"/>
</dbReference>
<dbReference type="Gene3D" id="3.10.20.800">
    <property type="match status" value="1"/>
</dbReference>
<dbReference type="CDD" id="cd16913">
    <property type="entry name" value="YkuD_like"/>
    <property type="match status" value="1"/>
</dbReference>